<protein>
    <submittedName>
        <fullName evidence="3">Small acid-soluble spore protein P</fullName>
    </submittedName>
</protein>
<evidence type="ECO:0000313" key="3">
    <source>
        <dbReference type="EMBL" id="NOV04451.1"/>
    </source>
</evidence>
<comment type="caution">
    <text evidence="3">The sequence shown here is derived from an EMBL/GenBank/DDBJ whole genome shotgun (WGS) entry which is preliminary data.</text>
</comment>
<dbReference type="RefSeq" id="WP_171687249.1">
    <property type="nucleotide sequence ID" value="NZ_WHNZ01000083.1"/>
</dbReference>
<proteinExistence type="predicted"/>
<feature type="compositionally biased region" description="Basic residues" evidence="2">
    <location>
        <begin position="33"/>
        <end position="43"/>
    </location>
</feature>
<keyword evidence="4" id="KW-1185">Reference proteome</keyword>
<keyword evidence="1" id="KW-0749">Sporulation</keyword>
<name>A0ABX1ZX90_9BACL</name>
<evidence type="ECO:0000256" key="1">
    <source>
        <dbReference type="ARBA" id="ARBA00022969"/>
    </source>
</evidence>
<dbReference type="Proteomes" id="UP000618579">
    <property type="component" value="Unassembled WGS sequence"/>
</dbReference>
<accession>A0ABX1ZX90</accession>
<evidence type="ECO:0000256" key="2">
    <source>
        <dbReference type="SAM" id="MobiDB-lite"/>
    </source>
</evidence>
<dbReference type="EMBL" id="WHNZ01000083">
    <property type="protein sequence ID" value="NOV04451.1"/>
    <property type="molecule type" value="Genomic_DNA"/>
</dbReference>
<dbReference type="InterPro" id="IPR012614">
    <property type="entry name" value="SASP_SspP"/>
</dbReference>
<reference evidence="3 4" key="1">
    <citation type="submission" date="2019-10" db="EMBL/GenBank/DDBJ databases">
        <title>Description of Paenibacillus pedi sp. nov.</title>
        <authorList>
            <person name="Carlier A."/>
            <person name="Qi S."/>
        </authorList>
    </citation>
    <scope>NUCLEOTIDE SEQUENCE [LARGE SCALE GENOMIC DNA]</scope>
    <source>
        <strain evidence="3 4">LMG 31457</strain>
    </source>
</reference>
<evidence type="ECO:0000313" key="4">
    <source>
        <dbReference type="Proteomes" id="UP000618579"/>
    </source>
</evidence>
<gene>
    <name evidence="3" type="ORF">GC097_31220</name>
</gene>
<sequence length="54" mass="5821">MKPDAYGVADPSQNQSTRNNQGKQQQDPLSGSKKVKNRNHSRNNGHGEGAGHGH</sequence>
<dbReference type="Pfam" id="PF08179">
    <property type="entry name" value="SspP"/>
    <property type="match status" value="1"/>
</dbReference>
<organism evidence="3 4">
    <name type="scientific">Paenibacillus planticolens</name>
    <dbReference type="NCBI Taxonomy" id="2654976"/>
    <lineage>
        <taxon>Bacteria</taxon>
        <taxon>Bacillati</taxon>
        <taxon>Bacillota</taxon>
        <taxon>Bacilli</taxon>
        <taxon>Bacillales</taxon>
        <taxon>Paenibacillaceae</taxon>
        <taxon>Paenibacillus</taxon>
    </lineage>
</organism>
<feature type="compositionally biased region" description="Polar residues" evidence="2">
    <location>
        <begin position="11"/>
        <end position="29"/>
    </location>
</feature>
<feature type="region of interest" description="Disordered" evidence="2">
    <location>
        <begin position="1"/>
        <end position="54"/>
    </location>
</feature>